<reference evidence="1 2" key="1">
    <citation type="submission" date="2019-03" db="EMBL/GenBank/DDBJ databases">
        <title>Draft genome sequences of novel Actinobacteria.</title>
        <authorList>
            <person name="Sahin N."/>
            <person name="Ay H."/>
            <person name="Saygin H."/>
        </authorList>
    </citation>
    <scope>NUCLEOTIDE SEQUENCE [LARGE SCALE GENOMIC DNA]</scope>
    <source>
        <strain evidence="1 2">6K102</strain>
    </source>
</reference>
<comment type="caution">
    <text evidence="1">The sequence shown here is derived from an EMBL/GenBank/DDBJ whole genome shotgun (WGS) entry which is preliminary data.</text>
</comment>
<protein>
    <recommendedName>
        <fullName evidence="3">4'-phosphopantetheinyl transferase superfamily protein</fullName>
    </recommendedName>
</protein>
<keyword evidence="2" id="KW-1185">Reference proteome</keyword>
<proteinExistence type="predicted"/>
<evidence type="ECO:0008006" key="3">
    <source>
        <dbReference type="Google" id="ProtNLM"/>
    </source>
</evidence>
<name>A0A4R5F6P7_9ACTN</name>
<dbReference type="Proteomes" id="UP000295136">
    <property type="component" value="Unassembled WGS sequence"/>
</dbReference>
<dbReference type="GO" id="GO:0000287">
    <property type="term" value="F:magnesium ion binding"/>
    <property type="evidence" value="ECO:0007669"/>
    <property type="project" value="InterPro"/>
</dbReference>
<evidence type="ECO:0000313" key="1">
    <source>
        <dbReference type="EMBL" id="TDE43686.1"/>
    </source>
</evidence>
<evidence type="ECO:0000313" key="2">
    <source>
        <dbReference type="Proteomes" id="UP000295136"/>
    </source>
</evidence>
<dbReference type="AlphaFoldDB" id="A0A4R5F6P7"/>
<dbReference type="RefSeq" id="WP_132633617.1">
    <property type="nucleotide sequence ID" value="NZ_SMLD01000076.1"/>
</dbReference>
<dbReference type="Gene3D" id="3.90.470.20">
    <property type="entry name" value="4'-phosphopantetheinyl transferase domain"/>
    <property type="match status" value="1"/>
</dbReference>
<organism evidence="1 2">
    <name type="scientific">Nonomuraea mesophila</name>
    <dbReference type="NCBI Taxonomy" id="2530382"/>
    <lineage>
        <taxon>Bacteria</taxon>
        <taxon>Bacillati</taxon>
        <taxon>Actinomycetota</taxon>
        <taxon>Actinomycetes</taxon>
        <taxon>Streptosporangiales</taxon>
        <taxon>Streptosporangiaceae</taxon>
        <taxon>Nonomuraea</taxon>
    </lineage>
</organism>
<dbReference type="SUPFAM" id="SSF56214">
    <property type="entry name" value="4'-phosphopantetheinyl transferase"/>
    <property type="match status" value="1"/>
</dbReference>
<dbReference type="GO" id="GO:0008897">
    <property type="term" value="F:holo-[acyl-carrier-protein] synthase activity"/>
    <property type="evidence" value="ECO:0007669"/>
    <property type="project" value="InterPro"/>
</dbReference>
<dbReference type="InterPro" id="IPR037143">
    <property type="entry name" value="4-PPantetheinyl_Trfase_dom_sf"/>
</dbReference>
<accession>A0A4R5F6P7</accession>
<sequence>MNVLMGVDALQPDRVERAMARWGAAYSAKVCSEAELSEWGSLPGGVAACLAVKECLIKAVGGRTYPFDWHGLSAGGPACPAARDLLEDAGRAFGAATGAGTTRLTGCAVPARGLRGAALWGHSGDHIVAMAVLVEEGTC</sequence>
<dbReference type="EMBL" id="SMLD01000076">
    <property type="protein sequence ID" value="TDE43686.1"/>
    <property type="molecule type" value="Genomic_DNA"/>
</dbReference>
<gene>
    <name evidence="1" type="ORF">E1295_26100</name>
</gene>